<feature type="region of interest" description="Disordered" evidence="2">
    <location>
        <begin position="109"/>
        <end position="132"/>
    </location>
</feature>
<dbReference type="Pfam" id="PF13518">
    <property type="entry name" value="HTH_28"/>
    <property type="match status" value="1"/>
</dbReference>
<dbReference type="SUPFAM" id="SSF46689">
    <property type="entry name" value="Homeodomain-like"/>
    <property type="match status" value="1"/>
</dbReference>
<reference evidence="5" key="1">
    <citation type="submission" date="2017-06" db="EMBL/GenBank/DDBJ databases">
        <authorList>
            <person name="Varghese N."/>
            <person name="Submissions S."/>
        </authorList>
    </citation>
    <scope>NUCLEOTIDE SEQUENCE [LARGE SCALE GENOMIC DNA]</scope>
    <source>
        <strain evidence="5">JCM 23211</strain>
    </source>
</reference>
<dbReference type="InterPro" id="IPR036388">
    <property type="entry name" value="WH-like_DNA-bd_sf"/>
</dbReference>
<gene>
    <name evidence="4" type="ORF">SAMN05421642_106274</name>
</gene>
<dbReference type="Proteomes" id="UP000198327">
    <property type="component" value="Unassembled WGS sequence"/>
</dbReference>
<sequence>MRASSSLTEDQRSAAVALFEDGRGSVWVAGKLSVSKGAAAELHKRWRVRGRTALTEKPDRTRFSQEFKLTVVQRVLAGESRIELAREYGLSSAKIIDPWVRIYRSEGADGLRSKRRGRPPAPPGSAAADASELEQLRAENERLRTQVAYLGKLRALRDQKRR</sequence>
<evidence type="ECO:0000313" key="4">
    <source>
        <dbReference type="EMBL" id="SNS89812.1"/>
    </source>
</evidence>
<dbReference type="PANTHER" id="PTHR33795:SF1">
    <property type="entry name" value="INSERTION ELEMENT IS150 PROTEIN INSJ"/>
    <property type="match status" value="1"/>
</dbReference>
<dbReference type="InterPro" id="IPR009057">
    <property type="entry name" value="Homeodomain-like_sf"/>
</dbReference>
<evidence type="ECO:0000313" key="5">
    <source>
        <dbReference type="Proteomes" id="UP000198327"/>
    </source>
</evidence>
<dbReference type="AlphaFoldDB" id="A0A239I8S9"/>
<organism evidence="4 5">
    <name type="scientific">Rhodococcoides kyotonense</name>
    <dbReference type="NCBI Taxonomy" id="398843"/>
    <lineage>
        <taxon>Bacteria</taxon>
        <taxon>Bacillati</taxon>
        <taxon>Actinomycetota</taxon>
        <taxon>Actinomycetes</taxon>
        <taxon>Mycobacteriales</taxon>
        <taxon>Nocardiaceae</taxon>
        <taxon>Rhodococcoides</taxon>
    </lineage>
</organism>
<dbReference type="RefSeq" id="WP_245865551.1">
    <property type="nucleotide sequence ID" value="NZ_FZOW01000006.1"/>
</dbReference>
<name>A0A239I8S9_9NOCA</name>
<dbReference type="InterPro" id="IPR052057">
    <property type="entry name" value="IS150/IS1296_orfA-like"/>
</dbReference>
<proteinExistence type="inferred from homology"/>
<dbReference type="Gene3D" id="1.10.10.10">
    <property type="entry name" value="Winged helix-like DNA-binding domain superfamily/Winged helix DNA-binding domain"/>
    <property type="match status" value="1"/>
</dbReference>
<evidence type="ECO:0000256" key="2">
    <source>
        <dbReference type="SAM" id="MobiDB-lite"/>
    </source>
</evidence>
<comment type="similarity">
    <text evidence="1">Belongs to the IS150/IS1296 orfA family.</text>
</comment>
<dbReference type="InterPro" id="IPR055247">
    <property type="entry name" value="InsJ-like_HTH"/>
</dbReference>
<evidence type="ECO:0000259" key="3">
    <source>
        <dbReference type="Pfam" id="PF13518"/>
    </source>
</evidence>
<dbReference type="PANTHER" id="PTHR33795">
    <property type="entry name" value="INSERTION ELEMENT IS150 PROTEIN INSJ"/>
    <property type="match status" value="1"/>
</dbReference>
<evidence type="ECO:0000256" key="1">
    <source>
        <dbReference type="ARBA" id="ARBA00038232"/>
    </source>
</evidence>
<protein>
    <submittedName>
        <fullName evidence="4">Transposase and inactivated derivatives</fullName>
    </submittedName>
</protein>
<dbReference type="EMBL" id="FZOW01000006">
    <property type="protein sequence ID" value="SNS89812.1"/>
    <property type="molecule type" value="Genomic_DNA"/>
</dbReference>
<accession>A0A239I8S9</accession>
<keyword evidence="5" id="KW-1185">Reference proteome</keyword>
<feature type="domain" description="Insertion element IS150 protein InsJ-like helix-turn-helix" evidence="3">
    <location>
        <begin position="67"/>
        <end position="119"/>
    </location>
</feature>